<name>A0A7J7LB02_9MAGN</name>
<accession>A0A7J7LB02</accession>
<sequence length="118" mass="12936">MDLLDTFWDDTVAGPRPDKDGFGLLRKYDSLPIQQSVLVREGVPISRSITIVKNGLKNILTESGSEPSSPSGSSTPGSPLSPGMKKFRTRKYTGEALKRAEPRSPTVYDWVVISALDR</sequence>
<dbReference type="InterPro" id="IPR008406">
    <property type="entry name" value="DRM/ARP"/>
</dbReference>
<comment type="caution">
    <text evidence="3">The sequence shown here is derived from an EMBL/GenBank/DDBJ whole genome shotgun (WGS) entry which is preliminary data.</text>
</comment>
<feature type="compositionally biased region" description="Low complexity" evidence="2">
    <location>
        <begin position="61"/>
        <end position="83"/>
    </location>
</feature>
<keyword evidence="4" id="KW-1185">Reference proteome</keyword>
<dbReference type="EMBL" id="JACGCM010002435">
    <property type="protein sequence ID" value="KAF6139837.1"/>
    <property type="molecule type" value="Genomic_DNA"/>
</dbReference>
<gene>
    <name evidence="3" type="ORF">GIB67_009684</name>
</gene>
<feature type="compositionally biased region" description="Basic and acidic residues" evidence="2">
    <location>
        <begin position="92"/>
        <end position="102"/>
    </location>
</feature>
<evidence type="ECO:0000313" key="3">
    <source>
        <dbReference type="EMBL" id="KAF6139837.1"/>
    </source>
</evidence>
<comment type="similarity">
    <text evidence="1">Belongs to the DRM1/ARP family.</text>
</comment>
<dbReference type="Pfam" id="PF05564">
    <property type="entry name" value="Auxin_repressed"/>
    <property type="match status" value="1"/>
</dbReference>
<evidence type="ECO:0000256" key="1">
    <source>
        <dbReference type="ARBA" id="ARBA00010502"/>
    </source>
</evidence>
<evidence type="ECO:0000313" key="4">
    <source>
        <dbReference type="Proteomes" id="UP000541444"/>
    </source>
</evidence>
<dbReference type="PANTHER" id="PTHR33565">
    <property type="entry name" value="DORMANCY-ASSOCIATED PROTEIN 1"/>
    <property type="match status" value="1"/>
</dbReference>
<proteinExistence type="inferred from homology"/>
<dbReference type="AlphaFoldDB" id="A0A7J7LB02"/>
<dbReference type="Proteomes" id="UP000541444">
    <property type="component" value="Unassembled WGS sequence"/>
</dbReference>
<protein>
    <submittedName>
        <fullName evidence="3">Uncharacterized protein</fullName>
    </submittedName>
</protein>
<dbReference type="PANTHER" id="PTHR33565:SF20">
    <property type="entry name" value="DORMANCY-ASSOCIATED PROTEIN HOMOLOG 4"/>
    <property type="match status" value="1"/>
</dbReference>
<reference evidence="3 4" key="1">
    <citation type="journal article" date="2020" name="IScience">
        <title>Genome Sequencing of the Endangered Kingdonia uniflora (Circaeasteraceae, Ranunculales) Reveals Potential Mechanisms of Evolutionary Specialization.</title>
        <authorList>
            <person name="Sun Y."/>
            <person name="Deng T."/>
            <person name="Zhang A."/>
            <person name="Moore M.J."/>
            <person name="Landis J.B."/>
            <person name="Lin N."/>
            <person name="Zhang H."/>
            <person name="Zhang X."/>
            <person name="Huang J."/>
            <person name="Zhang X."/>
            <person name="Sun H."/>
            <person name="Wang H."/>
        </authorList>
    </citation>
    <scope>NUCLEOTIDE SEQUENCE [LARGE SCALE GENOMIC DNA]</scope>
    <source>
        <strain evidence="3">TB1705</strain>
        <tissue evidence="3">Leaf</tissue>
    </source>
</reference>
<evidence type="ECO:0000256" key="2">
    <source>
        <dbReference type="SAM" id="MobiDB-lite"/>
    </source>
</evidence>
<feature type="region of interest" description="Disordered" evidence="2">
    <location>
        <begin position="61"/>
        <end position="103"/>
    </location>
</feature>
<dbReference type="OrthoDB" id="2012405at2759"/>
<organism evidence="3 4">
    <name type="scientific">Kingdonia uniflora</name>
    <dbReference type="NCBI Taxonomy" id="39325"/>
    <lineage>
        <taxon>Eukaryota</taxon>
        <taxon>Viridiplantae</taxon>
        <taxon>Streptophyta</taxon>
        <taxon>Embryophyta</taxon>
        <taxon>Tracheophyta</taxon>
        <taxon>Spermatophyta</taxon>
        <taxon>Magnoliopsida</taxon>
        <taxon>Ranunculales</taxon>
        <taxon>Circaeasteraceae</taxon>
        <taxon>Kingdonia</taxon>
    </lineage>
</organism>